<evidence type="ECO:0000256" key="8">
    <source>
        <dbReference type="ARBA" id="ARBA00023211"/>
    </source>
</evidence>
<evidence type="ECO:0000313" key="11">
    <source>
        <dbReference type="EMBL" id="OSS41509.1"/>
    </source>
</evidence>
<dbReference type="EMBL" id="MDSU01000018">
    <property type="protein sequence ID" value="OSS41509.1"/>
    <property type="molecule type" value="Genomic_DNA"/>
</dbReference>
<keyword evidence="1 9" id="KW-0540">Nuclease</keyword>
<protein>
    <recommendedName>
        <fullName evidence="9">CRISPR-associated exonuclease Cas4</fullName>
        <ecNumber evidence="9">3.1.12.1</ecNumber>
    </recommendedName>
</protein>
<comment type="function">
    <text evidence="9">CRISPR (clustered regularly interspaced short palindromic repeat) is an adaptive immune system that provides protection against mobile genetic elements (viruses, transposable elements and conjugative plasmids). CRISPR clusters contain sequences complementary to antecedent mobile elements and target invading nucleic acids. CRISPR clusters are transcribed and processed into CRISPR RNA (crRNA).</text>
</comment>
<evidence type="ECO:0000256" key="2">
    <source>
        <dbReference type="ARBA" id="ARBA00022723"/>
    </source>
</evidence>
<comment type="cofactor">
    <cofactor evidence="9">
        <name>Mg(2+)</name>
        <dbReference type="ChEBI" id="CHEBI:18420"/>
    </cofactor>
    <cofactor evidence="9">
        <name>Mn(2+)</name>
        <dbReference type="ChEBI" id="CHEBI:29035"/>
    </cofactor>
    <text evidence="9">Mg(2+) or Mn(2+) required for ssDNA cleavage activity.</text>
</comment>
<dbReference type="OrthoDB" id="9794720at2"/>
<dbReference type="NCBIfam" id="TIGR00372">
    <property type="entry name" value="cas4"/>
    <property type="match status" value="1"/>
</dbReference>
<dbReference type="InterPro" id="IPR013343">
    <property type="entry name" value="CRISPR-assoc_prot_Cas4"/>
</dbReference>
<evidence type="ECO:0000256" key="4">
    <source>
        <dbReference type="ARBA" id="ARBA00022839"/>
    </source>
</evidence>
<name>A0A1X4XVE2_9BACT</name>
<dbReference type="AlphaFoldDB" id="A0A1X4XVE2"/>
<gene>
    <name evidence="11" type="ORF">DESAMIL20_1062</name>
</gene>
<keyword evidence="4 9" id="KW-0269">Exonuclease</keyword>
<evidence type="ECO:0000256" key="3">
    <source>
        <dbReference type="ARBA" id="ARBA00022801"/>
    </source>
</evidence>
<organism evidence="11 12">
    <name type="scientific">Desulfurella amilsii</name>
    <dbReference type="NCBI Taxonomy" id="1562698"/>
    <lineage>
        <taxon>Bacteria</taxon>
        <taxon>Pseudomonadati</taxon>
        <taxon>Campylobacterota</taxon>
        <taxon>Desulfurellia</taxon>
        <taxon>Desulfurellales</taxon>
        <taxon>Desulfurellaceae</taxon>
        <taxon>Desulfurella</taxon>
    </lineage>
</organism>
<dbReference type="GO" id="GO:0051536">
    <property type="term" value="F:iron-sulfur cluster binding"/>
    <property type="evidence" value="ECO:0007669"/>
    <property type="project" value="UniProtKB-KW"/>
</dbReference>
<dbReference type="GO" id="GO:0004527">
    <property type="term" value="F:exonuclease activity"/>
    <property type="evidence" value="ECO:0007669"/>
    <property type="project" value="UniProtKB-KW"/>
</dbReference>
<dbReference type="GO" id="GO:0046872">
    <property type="term" value="F:metal ion binding"/>
    <property type="evidence" value="ECO:0007669"/>
    <property type="project" value="UniProtKB-KW"/>
</dbReference>
<comment type="similarity">
    <text evidence="9">Belongs to the CRISPR-associated exonuclease Cas4 family.</text>
</comment>
<accession>A0A1X4XVE2</accession>
<keyword evidence="2 9" id="KW-0479">Metal-binding</keyword>
<keyword evidence="6 9" id="KW-0411">Iron-sulfur</keyword>
<evidence type="ECO:0000313" key="12">
    <source>
        <dbReference type="Proteomes" id="UP000194141"/>
    </source>
</evidence>
<comment type="cofactor">
    <cofactor evidence="9">
        <name>iron-sulfur cluster</name>
        <dbReference type="ChEBI" id="CHEBI:30408"/>
    </cofactor>
</comment>
<comment type="caution">
    <text evidence="11">The sequence shown here is derived from an EMBL/GenBank/DDBJ whole genome shotgun (WGS) entry which is preliminary data.</text>
</comment>
<dbReference type="Proteomes" id="UP000194141">
    <property type="component" value="Unassembled WGS sequence"/>
</dbReference>
<dbReference type="EC" id="3.1.12.1" evidence="9"/>
<evidence type="ECO:0000256" key="9">
    <source>
        <dbReference type="RuleBase" id="RU365022"/>
    </source>
</evidence>
<evidence type="ECO:0000256" key="1">
    <source>
        <dbReference type="ARBA" id="ARBA00022722"/>
    </source>
</evidence>
<keyword evidence="8 9" id="KW-0464">Manganese</keyword>
<keyword evidence="7 9" id="KW-0051">Antiviral defense</keyword>
<feature type="domain" description="DUF83" evidence="10">
    <location>
        <begin position="10"/>
        <end position="165"/>
    </location>
</feature>
<dbReference type="RefSeq" id="WP_086033763.1">
    <property type="nucleotide sequence ID" value="NZ_MDSU01000018.1"/>
</dbReference>
<dbReference type="Gene3D" id="3.90.320.10">
    <property type="match status" value="1"/>
</dbReference>
<evidence type="ECO:0000256" key="5">
    <source>
        <dbReference type="ARBA" id="ARBA00023004"/>
    </source>
</evidence>
<dbReference type="InterPro" id="IPR011604">
    <property type="entry name" value="PDDEXK-like_dom_sf"/>
</dbReference>
<keyword evidence="5 9" id="KW-0408">Iron</keyword>
<evidence type="ECO:0000259" key="10">
    <source>
        <dbReference type="Pfam" id="PF01930"/>
    </source>
</evidence>
<evidence type="ECO:0000256" key="7">
    <source>
        <dbReference type="ARBA" id="ARBA00023118"/>
    </source>
</evidence>
<dbReference type="PANTHER" id="PTHR37168">
    <property type="entry name" value="CRISPR-ASSOCIATED EXONUCLEASE CAS4"/>
    <property type="match status" value="1"/>
</dbReference>
<dbReference type="PANTHER" id="PTHR37168:SF1">
    <property type="entry name" value="CRISPR-ASSOCIATED EXONUCLEASE CAS4"/>
    <property type="match status" value="1"/>
</dbReference>
<reference evidence="11 12" key="1">
    <citation type="journal article" date="2017" name="Front. Microbiol.">
        <title>Genome Sequence of Desulfurella amilsii Strain TR1 and Comparative Genomics of Desulfurellaceae Family.</title>
        <authorList>
            <person name="Florentino A.P."/>
            <person name="Stams A.J."/>
            <person name="Sanchez-Andrea I."/>
        </authorList>
    </citation>
    <scope>NUCLEOTIDE SEQUENCE [LARGE SCALE GENOMIC DNA]</scope>
    <source>
        <strain evidence="11 12">TR1</strain>
    </source>
</reference>
<evidence type="ECO:0000256" key="6">
    <source>
        <dbReference type="ARBA" id="ARBA00023014"/>
    </source>
</evidence>
<keyword evidence="3 9" id="KW-0378">Hydrolase</keyword>
<sequence>MERKSIFITATQINYFFVCKRKLWLFSHNITMEHNSELVELGSLLHKDSYKKRRKEIEFDGIKIDFFEKNKALIHEVKKSTAIEKSHIWQIKYYLYRLKELGINVEGKIDYPLQKKTESISLSDTDEMVISNIISKLKQILKEPLPPQKIAQKICKKCSYYEFCYA</sequence>
<keyword evidence="12" id="KW-1185">Reference proteome</keyword>
<dbReference type="InterPro" id="IPR022765">
    <property type="entry name" value="Dna2/Cas4_DUF83"/>
</dbReference>
<proteinExistence type="inferred from homology"/>
<dbReference type="Pfam" id="PF01930">
    <property type="entry name" value="Cas_Cas4"/>
    <property type="match status" value="1"/>
</dbReference>
<dbReference type="STRING" id="1562698.DESAMIL20_1062"/>
<dbReference type="GO" id="GO:0051607">
    <property type="term" value="P:defense response to virus"/>
    <property type="evidence" value="ECO:0007669"/>
    <property type="project" value="UniProtKB-KW"/>
</dbReference>